<dbReference type="EMBL" id="VHIR01000007">
    <property type="protein sequence ID" value="TQE43588.1"/>
    <property type="molecule type" value="Genomic_DNA"/>
</dbReference>
<organism evidence="1 2">
    <name type="scientific">Corynebacterium phoceense</name>
    <dbReference type="NCBI Taxonomy" id="1686286"/>
    <lineage>
        <taxon>Bacteria</taxon>
        <taxon>Bacillati</taxon>
        <taxon>Actinomycetota</taxon>
        <taxon>Actinomycetes</taxon>
        <taxon>Mycobacteriales</taxon>
        <taxon>Corynebacteriaceae</taxon>
        <taxon>Corynebacterium</taxon>
    </lineage>
</organism>
<dbReference type="RefSeq" id="WP_141628849.1">
    <property type="nucleotide sequence ID" value="NZ_VHIR01000007.1"/>
</dbReference>
<proteinExistence type="predicted"/>
<sequence>MTASIAHIHEQMGKLKDLKPGTVFSVTGHFYEVIVCAGQTMPGGEFYLSYVTPGEAKNQISEITAAIMRGGDIKPWKPEEKQ</sequence>
<protein>
    <submittedName>
        <fullName evidence="1">Uncharacterized protein</fullName>
    </submittedName>
</protein>
<evidence type="ECO:0000313" key="2">
    <source>
        <dbReference type="Proteomes" id="UP000318080"/>
    </source>
</evidence>
<reference evidence="1 2" key="1">
    <citation type="submission" date="2019-06" db="EMBL/GenBank/DDBJ databases">
        <title>Draft genome of C. phoceense Strain 272.</title>
        <authorList>
            <person name="Pacheco L.G.C."/>
            <person name="Barberis C.M."/>
            <person name="Almuzara M.N."/>
            <person name="Traglia G.M."/>
            <person name="Santos C.S."/>
            <person name="Rocha D.J.P.G."/>
            <person name="Aguiar E.R.G.R."/>
            <person name="Vay C.A."/>
        </authorList>
    </citation>
    <scope>NUCLEOTIDE SEQUENCE [LARGE SCALE GENOMIC DNA]</scope>
    <source>
        <strain evidence="1 2">272</strain>
    </source>
</reference>
<dbReference type="AlphaFoldDB" id="A0A540R7B1"/>
<comment type="caution">
    <text evidence="1">The sequence shown here is derived from an EMBL/GenBank/DDBJ whole genome shotgun (WGS) entry which is preliminary data.</text>
</comment>
<evidence type="ECO:0000313" key="1">
    <source>
        <dbReference type="EMBL" id="TQE43588.1"/>
    </source>
</evidence>
<dbReference type="Proteomes" id="UP000318080">
    <property type="component" value="Unassembled WGS sequence"/>
</dbReference>
<name>A0A540R7B1_9CORY</name>
<gene>
    <name evidence="1" type="ORF">EJK80_06155</name>
</gene>
<accession>A0A540R7B1</accession>
<keyword evidence="2" id="KW-1185">Reference proteome</keyword>